<evidence type="ECO:0000256" key="1">
    <source>
        <dbReference type="ARBA" id="ARBA00004643"/>
    </source>
</evidence>
<organism evidence="11 12">
    <name type="scientific">Tuber aestivum</name>
    <name type="common">summer truffle</name>
    <dbReference type="NCBI Taxonomy" id="59557"/>
    <lineage>
        <taxon>Eukaryota</taxon>
        <taxon>Fungi</taxon>
        <taxon>Dikarya</taxon>
        <taxon>Ascomycota</taxon>
        <taxon>Pezizomycotina</taxon>
        <taxon>Pezizomycetes</taxon>
        <taxon>Pezizales</taxon>
        <taxon>Tuberaceae</taxon>
        <taxon>Tuber</taxon>
    </lineage>
</organism>
<keyword evidence="12" id="KW-1185">Reference proteome</keyword>
<dbReference type="EMBL" id="LN891121">
    <property type="protein sequence ID" value="CUS08624.1"/>
    <property type="molecule type" value="Genomic_DNA"/>
</dbReference>
<feature type="compositionally biased region" description="Basic and acidic residues" evidence="9">
    <location>
        <begin position="1"/>
        <end position="12"/>
    </location>
</feature>
<keyword evidence="6" id="KW-0735">Signal-anchor</keyword>
<evidence type="ECO:0000256" key="7">
    <source>
        <dbReference type="ARBA" id="ARBA00022989"/>
    </source>
</evidence>
<dbReference type="GO" id="GO:0008250">
    <property type="term" value="C:oligosaccharyltransferase complex"/>
    <property type="evidence" value="ECO:0007669"/>
    <property type="project" value="TreeGrafter"/>
</dbReference>
<keyword evidence="7 10" id="KW-1133">Transmembrane helix</keyword>
<evidence type="ECO:0000256" key="3">
    <source>
        <dbReference type="ARBA" id="ARBA00017662"/>
    </source>
</evidence>
<evidence type="ECO:0000256" key="9">
    <source>
        <dbReference type="SAM" id="MobiDB-lite"/>
    </source>
</evidence>
<sequence>IAQKFPDHEHRAGPTGKLKQASSPPKSWQSGTVLEYVLYRLRCCRSLLSPIRHTYTSIILHAILRLPLTTPKPPPPPPPPPPLTYPHNRDAMISDTQLNSIAIFLGTLMMGLIVLYHFLAVNASDNSSDSAEKVGKGAKAVHAGHGGRAGAVGTK</sequence>
<dbReference type="Pfam" id="PF10215">
    <property type="entry name" value="Ost4"/>
    <property type="match status" value="1"/>
</dbReference>
<feature type="region of interest" description="Disordered" evidence="9">
    <location>
        <begin position="1"/>
        <end position="27"/>
    </location>
</feature>
<dbReference type="InterPro" id="IPR036330">
    <property type="entry name" value="Ost4p_sf"/>
</dbReference>
<feature type="transmembrane region" description="Helical" evidence="10">
    <location>
        <begin position="98"/>
        <end position="119"/>
    </location>
</feature>
<keyword evidence="8 10" id="KW-0472">Membrane</keyword>
<evidence type="ECO:0000313" key="12">
    <source>
        <dbReference type="Proteomes" id="UP001412239"/>
    </source>
</evidence>
<comment type="similarity">
    <text evidence="2">Belongs to the OST4 family.</text>
</comment>
<feature type="non-terminal residue" evidence="11">
    <location>
        <position position="1"/>
    </location>
</feature>
<evidence type="ECO:0000256" key="2">
    <source>
        <dbReference type="ARBA" id="ARBA00007685"/>
    </source>
</evidence>
<feature type="compositionally biased region" description="Gly residues" evidence="9">
    <location>
        <begin position="144"/>
        <end position="155"/>
    </location>
</feature>
<dbReference type="SUPFAM" id="SSF103464">
    <property type="entry name" value="Oligosaccharyltransferase subunit ost4p"/>
    <property type="match status" value="1"/>
</dbReference>
<comment type="subcellular location">
    <subcellularLocation>
        <location evidence="1">Endoplasmic reticulum membrane</location>
        <topology evidence="1">Single-pass type III membrane protein</topology>
    </subcellularLocation>
</comment>
<evidence type="ECO:0000256" key="6">
    <source>
        <dbReference type="ARBA" id="ARBA00022968"/>
    </source>
</evidence>
<dbReference type="GO" id="GO:0018279">
    <property type="term" value="P:protein N-linked glycosylation via asparagine"/>
    <property type="evidence" value="ECO:0007669"/>
    <property type="project" value="TreeGrafter"/>
</dbReference>
<evidence type="ECO:0000256" key="4">
    <source>
        <dbReference type="ARBA" id="ARBA00022692"/>
    </source>
</evidence>
<dbReference type="Proteomes" id="UP001412239">
    <property type="component" value="Unassembled WGS sequence"/>
</dbReference>
<keyword evidence="4 10" id="KW-0812">Transmembrane</keyword>
<protein>
    <recommendedName>
        <fullName evidence="3">Dolichyl-diphosphooligosaccharide--protein glycosyltransferase subunit 4</fullName>
    </recommendedName>
</protein>
<dbReference type="PANTHER" id="PTHR48164:SF1">
    <property type="entry name" value="DOLICHYL-DIPHOSPHOOLIGOSACCHARIDE--PROTEIN GLYCOSYLTRANSFERASE SUBUNIT 4"/>
    <property type="match status" value="1"/>
</dbReference>
<evidence type="ECO:0000313" key="11">
    <source>
        <dbReference type="EMBL" id="CUS08624.1"/>
    </source>
</evidence>
<gene>
    <name evidence="11" type="ORF">GSTUAT00007269001</name>
</gene>
<accession>A0A292PND9</accession>
<dbReference type="AlphaFoldDB" id="A0A292PND9"/>
<reference evidence="11" key="1">
    <citation type="submission" date="2015-10" db="EMBL/GenBank/DDBJ databases">
        <authorList>
            <person name="Regsiter A."/>
            <person name="william w."/>
        </authorList>
    </citation>
    <scope>NUCLEOTIDE SEQUENCE</scope>
    <source>
        <strain evidence="11">Montdore</strain>
    </source>
</reference>
<keyword evidence="5" id="KW-0256">Endoplasmic reticulum</keyword>
<dbReference type="PANTHER" id="PTHR48164">
    <property type="entry name" value="DOLICHYL-DIPHOSPHOOLIGOSACCHARIDE--PROTEIN GLYCOSYLTRANSFERASE SUBUNIT 4"/>
    <property type="match status" value="1"/>
</dbReference>
<name>A0A292PND9_9PEZI</name>
<proteinExistence type="inferred from homology"/>
<evidence type="ECO:0000256" key="8">
    <source>
        <dbReference type="ARBA" id="ARBA00023136"/>
    </source>
</evidence>
<dbReference type="InterPro" id="IPR018943">
    <property type="entry name" value="Oligosaccaryltransferase"/>
</dbReference>
<evidence type="ECO:0000256" key="5">
    <source>
        <dbReference type="ARBA" id="ARBA00022824"/>
    </source>
</evidence>
<dbReference type="InterPro" id="IPR051307">
    <property type="entry name" value="OST4"/>
</dbReference>
<evidence type="ECO:0000256" key="10">
    <source>
        <dbReference type="SAM" id="Phobius"/>
    </source>
</evidence>
<feature type="region of interest" description="Disordered" evidence="9">
    <location>
        <begin position="129"/>
        <end position="155"/>
    </location>
</feature>